<sequence>MKLGLHTDPHPDPTPSLICRTFNTSNSSCSRQSRLRCGPRALLSY</sequence>
<protein>
    <submittedName>
        <fullName evidence="1">RCG62937</fullName>
    </submittedName>
</protein>
<name>A6JSI3_RAT</name>
<reference evidence="1 2" key="1">
    <citation type="submission" date="2005-09" db="EMBL/GenBank/DDBJ databases">
        <authorList>
            <person name="Mural R.J."/>
            <person name="Li P.W."/>
            <person name="Adams M.D."/>
            <person name="Amanatides P.G."/>
            <person name="Baden-Tillson H."/>
            <person name="Barnstead M."/>
            <person name="Chin S.H."/>
            <person name="Dew I."/>
            <person name="Evans C.A."/>
            <person name="Ferriera S."/>
            <person name="Flanigan M."/>
            <person name="Fosler C."/>
            <person name="Glodek A."/>
            <person name="Gu Z."/>
            <person name="Holt R.A."/>
            <person name="Jennings D."/>
            <person name="Kraft C.L."/>
            <person name="Lu F."/>
            <person name="Nguyen T."/>
            <person name="Nusskern D.R."/>
            <person name="Pfannkoch C.M."/>
            <person name="Sitter C."/>
            <person name="Sutton G.G."/>
            <person name="Venter J.C."/>
            <person name="Wang Z."/>
            <person name="Woodage T."/>
            <person name="Zheng X.H."/>
            <person name="Zhong F."/>
        </authorList>
    </citation>
    <scope>NUCLEOTIDE SEQUENCE [LARGE SCALE GENOMIC DNA]</scope>
    <source>
        <strain>BN</strain>
        <strain evidence="2">Sprague-Dawley</strain>
    </source>
</reference>
<evidence type="ECO:0000313" key="2">
    <source>
        <dbReference type="Proteomes" id="UP000234681"/>
    </source>
</evidence>
<dbReference type="EMBL" id="CH473999">
    <property type="protein sequence ID" value="EDL77924.1"/>
    <property type="molecule type" value="Genomic_DNA"/>
</dbReference>
<evidence type="ECO:0000313" key="1">
    <source>
        <dbReference type="EMBL" id="EDL77924.1"/>
    </source>
</evidence>
<dbReference type="Proteomes" id="UP000234681">
    <property type="component" value="Chromosome 11"/>
</dbReference>
<proteinExistence type="predicted"/>
<accession>A6JSI3</accession>
<organism evidence="1 2">
    <name type="scientific">Rattus norvegicus</name>
    <name type="common">Rat</name>
    <dbReference type="NCBI Taxonomy" id="10116"/>
    <lineage>
        <taxon>Eukaryota</taxon>
        <taxon>Metazoa</taxon>
        <taxon>Chordata</taxon>
        <taxon>Craniata</taxon>
        <taxon>Vertebrata</taxon>
        <taxon>Euteleostomi</taxon>
        <taxon>Mammalia</taxon>
        <taxon>Eutheria</taxon>
        <taxon>Euarchontoglires</taxon>
        <taxon>Glires</taxon>
        <taxon>Rodentia</taxon>
        <taxon>Myomorpha</taxon>
        <taxon>Muroidea</taxon>
        <taxon>Muridae</taxon>
        <taxon>Murinae</taxon>
        <taxon>Rattus</taxon>
    </lineage>
</organism>
<gene>
    <name evidence="1" type="ORF">rCG_62937</name>
</gene>
<dbReference type="AlphaFoldDB" id="A6JSI3"/>